<protein>
    <submittedName>
        <fullName evidence="2">Uncharacterized protein</fullName>
    </submittedName>
</protein>
<dbReference type="Proteomes" id="UP000198287">
    <property type="component" value="Unassembled WGS sequence"/>
</dbReference>
<name>A0A226EWN6_FOLCA</name>
<feature type="compositionally biased region" description="Polar residues" evidence="1">
    <location>
        <begin position="340"/>
        <end position="349"/>
    </location>
</feature>
<feature type="region of interest" description="Disordered" evidence="1">
    <location>
        <begin position="317"/>
        <end position="372"/>
    </location>
</feature>
<feature type="compositionally biased region" description="Basic residues" evidence="1">
    <location>
        <begin position="322"/>
        <end position="337"/>
    </location>
</feature>
<evidence type="ECO:0000313" key="3">
    <source>
        <dbReference type="Proteomes" id="UP000198287"/>
    </source>
</evidence>
<feature type="compositionally biased region" description="Basic and acidic residues" evidence="1">
    <location>
        <begin position="355"/>
        <end position="364"/>
    </location>
</feature>
<organism evidence="2 3">
    <name type="scientific">Folsomia candida</name>
    <name type="common">Springtail</name>
    <dbReference type="NCBI Taxonomy" id="158441"/>
    <lineage>
        <taxon>Eukaryota</taxon>
        <taxon>Metazoa</taxon>
        <taxon>Ecdysozoa</taxon>
        <taxon>Arthropoda</taxon>
        <taxon>Hexapoda</taxon>
        <taxon>Collembola</taxon>
        <taxon>Entomobryomorpha</taxon>
        <taxon>Isotomoidea</taxon>
        <taxon>Isotomidae</taxon>
        <taxon>Proisotominae</taxon>
        <taxon>Folsomia</taxon>
    </lineage>
</organism>
<keyword evidence="3" id="KW-1185">Reference proteome</keyword>
<dbReference type="AlphaFoldDB" id="A0A226EWN6"/>
<dbReference type="EMBL" id="LNIX01000002">
    <property type="protein sequence ID" value="OXA61036.1"/>
    <property type="molecule type" value="Genomic_DNA"/>
</dbReference>
<feature type="region of interest" description="Disordered" evidence="1">
    <location>
        <begin position="415"/>
        <end position="439"/>
    </location>
</feature>
<proteinExistence type="predicted"/>
<comment type="caution">
    <text evidence="2">The sequence shown here is derived from an EMBL/GenBank/DDBJ whole genome shotgun (WGS) entry which is preliminary data.</text>
</comment>
<dbReference type="OrthoDB" id="10635656at2759"/>
<evidence type="ECO:0000313" key="2">
    <source>
        <dbReference type="EMBL" id="OXA61036.1"/>
    </source>
</evidence>
<evidence type="ECO:0000256" key="1">
    <source>
        <dbReference type="SAM" id="MobiDB-lite"/>
    </source>
</evidence>
<accession>A0A226EWN6</accession>
<gene>
    <name evidence="2" type="ORF">Fcan01_05936</name>
</gene>
<sequence>MADDDHAQEEYMNLLDNILRTNPKKKLEKLLQKVAGIKNKKPAVPSSGSGDSSAPKQCIMSQAIGCNQRCIASLYVVRDNLLSAFMATTEMRAKSKSVREIVGRQLSQTVGNLISMVSEASSLSQRINENAMGLHIATDFLRDPKELSILDFSSSGRIPISHFSCNDATSMCLTYLHSAAEKLAKEETESATGLCSSSPCRNNFIKIYTSFEQAMKELCDSSNFISEVFRVLLYSSIKGKQVLCQYIERLKPQEINDIITELQNLRRQFDEINILLDRLGWSLADIWGRCTGKEIRFEAIRKEGSLKLKNFEEIERENSKTGKIRPAKKQGQQKKKEKTVSTPRVTSSGALPGYDTKRVKDSHKALPNKSKSLSEPLNKTIIKNVKFISKLEKVLGKQEKLDEDSKPQVVADKVKTLRNSMSKNLPPKVSSRNDNKTKK</sequence>
<reference evidence="2 3" key="1">
    <citation type="submission" date="2015-12" db="EMBL/GenBank/DDBJ databases">
        <title>The genome of Folsomia candida.</title>
        <authorList>
            <person name="Faddeeva A."/>
            <person name="Derks M.F."/>
            <person name="Anvar Y."/>
            <person name="Smit S."/>
            <person name="Van Straalen N."/>
            <person name="Roelofs D."/>
        </authorList>
    </citation>
    <scope>NUCLEOTIDE SEQUENCE [LARGE SCALE GENOMIC DNA]</scope>
    <source>
        <strain evidence="2 3">VU population</strain>
        <tissue evidence="2">Whole body</tissue>
    </source>
</reference>